<name>A0ABD3PZL5_9STRA</name>
<gene>
    <name evidence="3" type="ORF">ACHAWO_001648</name>
</gene>
<keyword evidence="4" id="KW-1185">Reference proteome</keyword>
<keyword evidence="2" id="KW-0732">Signal</keyword>
<proteinExistence type="predicted"/>
<dbReference type="Proteomes" id="UP001530400">
    <property type="component" value="Unassembled WGS sequence"/>
</dbReference>
<comment type="caution">
    <text evidence="3">The sequence shown here is derived from an EMBL/GenBank/DDBJ whole genome shotgun (WGS) entry which is preliminary data.</text>
</comment>
<reference evidence="3 4" key="1">
    <citation type="submission" date="2024-10" db="EMBL/GenBank/DDBJ databases">
        <title>Updated reference genomes for cyclostephanoid diatoms.</title>
        <authorList>
            <person name="Roberts W.R."/>
            <person name="Alverson A.J."/>
        </authorList>
    </citation>
    <scope>NUCLEOTIDE SEQUENCE [LARGE SCALE GENOMIC DNA]</scope>
    <source>
        <strain evidence="3 4">AJA010-31</strain>
    </source>
</reference>
<dbReference type="EMBL" id="JALLPJ020000388">
    <property type="protein sequence ID" value="KAL3793599.1"/>
    <property type="molecule type" value="Genomic_DNA"/>
</dbReference>
<sequence>MRSLSLPTILCTLTATVVHSFHNIHPPILTITTHPSTSTTSLHGLKKGGKFGKQKDLAAKMEAAKRQRQVADGSLSPTSSSEQEESLSPEEIKLRNDRKRFESLLSSSLRNDSDGLGGDYLTVQQEEENAEAVFRGVARLYEGDPAPSTPFAELVSIENGEPIGKGGVERLLPNKADDYIVVITDPRPKSVELRSAIRKLVSGTVNEEIVKRCIVINPDSPGENRKMMKKLSGDSLAGKLRVLVDEDLEWMREYTALGEKRFSMSMFILSDGKCQKIARDVDGDLIGSVITNAVNAMKDNRY</sequence>
<evidence type="ECO:0000256" key="1">
    <source>
        <dbReference type="SAM" id="MobiDB-lite"/>
    </source>
</evidence>
<feature type="signal peptide" evidence="2">
    <location>
        <begin position="1"/>
        <end position="20"/>
    </location>
</feature>
<evidence type="ECO:0000256" key="2">
    <source>
        <dbReference type="SAM" id="SignalP"/>
    </source>
</evidence>
<protein>
    <submittedName>
        <fullName evidence="3">Uncharacterized protein</fullName>
    </submittedName>
</protein>
<dbReference type="AlphaFoldDB" id="A0ABD3PZL5"/>
<feature type="chain" id="PRO_5044877628" evidence="2">
    <location>
        <begin position="21"/>
        <end position="302"/>
    </location>
</feature>
<evidence type="ECO:0000313" key="4">
    <source>
        <dbReference type="Proteomes" id="UP001530400"/>
    </source>
</evidence>
<feature type="region of interest" description="Disordered" evidence="1">
    <location>
        <begin position="62"/>
        <end position="93"/>
    </location>
</feature>
<organism evidence="3 4">
    <name type="scientific">Cyclotella atomus</name>
    <dbReference type="NCBI Taxonomy" id="382360"/>
    <lineage>
        <taxon>Eukaryota</taxon>
        <taxon>Sar</taxon>
        <taxon>Stramenopiles</taxon>
        <taxon>Ochrophyta</taxon>
        <taxon>Bacillariophyta</taxon>
        <taxon>Coscinodiscophyceae</taxon>
        <taxon>Thalassiosirophycidae</taxon>
        <taxon>Stephanodiscales</taxon>
        <taxon>Stephanodiscaceae</taxon>
        <taxon>Cyclotella</taxon>
    </lineage>
</organism>
<accession>A0ABD3PZL5</accession>
<evidence type="ECO:0000313" key="3">
    <source>
        <dbReference type="EMBL" id="KAL3793599.1"/>
    </source>
</evidence>